<dbReference type="OrthoDB" id="2556734at2759"/>
<dbReference type="EMBL" id="AWNI01000033">
    <property type="protein sequence ID" value="ETS60596.1"/>
    <property type="molecule type" value="Genomic_DNA"/>
</dbReference>
<dbReference type="InterPro" id="IPR004875">
    <property type="entry name" value="DDE_SF_endonuclease_dom"/>
</dbReference>
<feature type="region of interest" description="Disordered" evidence="2">
    <location>
        <begin position="439"/>
        <end position="481"/>
    </location>
</feature>
<dbReference type="InterPro" id="IPR050863">
    <property type="entry name" value="CenT-Element_Derived"/>
</dbReference>
<gene>
    <name evidence="4" type="ORF">PaG_05453</name>
</gene>
<keyword evidence="1" id="KW-0238">DNA-binding</keyword>
<dbReference type="PROSITE" id="PS51253">
    <property type="entry name" value="HTH_CENPB"/>
    <property type="match status" value="1"/>
</dbReference>
<evidence type="ECO:0000313" key="4">
    <source>
        <dbReference type="EMBL" id="ETS60596.1"/>
    </source>
</evidence>
<dbReference type="InterPro" id="IPR006600">
    <property type="entry name" value="HTH_CenpB_DNA-bd_dom"/>
</dbReference>
<sequence length="518" mass="57997">MQSLSPASKTALVEYIQRCSCSGFLLTPAHVRSYANTIARPVPGQPGPIKVGQGWIRNFLLRHPDIKLSWLRCLDNARLKATDEAGIRSWFDRLADIFREYGVASTNILNMDKTGCPFRQTVSERVLVPDGDQAARFKLQATNREMATAIKCIGSGGQVLPPLIITRGKVHTVGEHRQMEGVPTTWHFAKSANGWTSNELAVQWLETIFDLNTRPSLPSKWHLLIIDGHGSHVSTKFLDACWTRRIIPFLLPPHSTHVMQPLDVSIFGPLTAAYNRRLNDITPHLVGDIDKARFATIYAEARAATMTSTAARKAFTDSETQERPLKPLPAPKSNAAVDYALDNFRQLTDDKEAHRLKWAIMEAYDAPYNTILVLQSENTMLRAEQERIKLATRKTRTRPKKGDLRVILRKNMISCDHAERELAAKAPVAIKDDHRHHLDEEEHDIAPPTASADDGDEADDDGDDDIYAALDNPPPPYPFTPLDILDAIMPFDTINDDDSYSGTFWDEVPEASSSRLQL</sequence>
<dbReference type="AlphaFoldDB" id="W3VIM5"/>
<protein>
    <recommendedName>
        <fullName evidence="3">HTH CENPB-type domain-containing protein</fullName>
    </recommendedName>
</protein>
<evidence type="ECO:0000313" key="5">
    <source>
        <dbReference type="Proteomes" id="UP000019462"/>
    </source>
</evidence>
<accession>W3VIM5</accession>
<organism evidence="4 5">
    <name type="scientific">Moesziomyces aphidis</name>
    <name type="common">Pseudozyma aphidis</name>
    <dbReference type="NCBI Taxonomy" id="84754"/>
    <lineage>
        <taxon>Eukaryota</taxon>
        <taxon>Fungi</taxon>
        <taxon>Dikarya</taxon>
        <taxon>Basidiomycota</taxon>
        <taxon>Ustilaginomycotina</taxon>
        <taxon>Ustilaginomycetes</taxon>
        <taxon>Ustilaginales</taxon>
        <taxon>Ustilaginaceae</taxon>
        <taxon>Moesziomyces</taxon>
    </lineage>
</organism>
<evidence type="ECO:0000256" key="1">
    <source>
        <dbReference type="ARBA" id="ARBA00023125"/>
    </source>
</evidence>
<dbReference type="Pfam" id="PF03221">
    <property type="entry name" value="HTH_Tnp_Tc5"/>
    <property type="match status" value="1"/>
</dbReference>
<dbReference type="PANTHER" id="PTHR19303:SF74">
    <property type="entry name" value="POGO TRANSPOSABLE ELEMENT WITH KRAB DOMAIN"/>
    <property type="match status" value="1"/>
</dbReference>
<feature type="compositionally biased region" description="Acidic residues" evidence="2">
    <location>
        <begin position="453"/>
        <end position="466"/>
    </location>
</feature>
<dbReference type="GO" id="GO:0005634">
    <property type="term" value="C:nucleus"/>
    <property type="evidence" value="ECO:0007669"/>
    <property type="project" value="TreeGrafter"/>
</dbReference>
<keyword evidence="5" id="KW-1185">Reference proteome</keyword>
<evidence type="ECO:0000259" key="3">
    <source>
        <dbReference type="PROSITE" id="PS51253"/>
    </source>
</evidence>
<comment type="caution">
    <text evidence="4">The sequence shown here is derived from an EMBL/GenBank/DDBJ whole genome shotgun (WGS) entry which is preliminary data.</text>
</comment>
<name>W3VIM5_MOEAP</name>
<dbReference type="GO" id="GO:0003677">
    <property type="term" value="F:DNA binding"/>
    <property type="evidence" value="ECO:0007669"/>
    <property type="project" value="UniProtKB-KW"/>
</dbReference>
<dbReference type="Proteomes" id="UP000019462">
    <property type="component" value="Unassembled WGS sequence"/>
</dbReference>
<dbReference type="Pfam" id="PF03184">
    <property type="entry name" value="DDE_1"/>
    <property type="match status" value="1"/>
</dbReference>
<feature type="domain" description="HTH CENPB-type" evidence="3">
    <location>
        <begin position="1"/>
        <end position="69"/>
    </location>
</feature>
<dbReference type="PANTHER" id="PTHR19303">
    <property type="entry name" value="TRANSPOSON"/>
    <property type="match status" value="1"/>
</dbReference>
<proteinExistence type="predicted"/>
<dbReference type="HOGENOM" id="CLU_013929_21_0_1"/>
<evidence type="ECO:0000256" key="2">
    <source>
        <dbReference type="SAM" id="MobiDB-lite"/>
    </source>
</evidence>
<reference evidence="4 5" key="1">
    <citation type="journal article" date="2014" name="Genome Announc.">
        <title>Genome sequence of the basidiomycetous fungus Pseudozyma aphidis DSM70725, an efficient producer of biosurfactant mannosylerythritol lipids.</title>
        <authorList>
            <person name="Lorenz S."/>
            <person name="Guenther M."/>
            <person name="Grumaz C."/>
            <person name="Rupp S."/>
            <person name="Zibek S."/>
            <person name="Sohn K."/>
        </authorList>
    </citation>
    <scope>NUCLEOTIDE SEQUENCE [LARGE SCALE GENOMIC DNA]</scope>
    <source>
        <strain evidence="5">ATCC 32657 / CBS 517.83 / DSM 70725 / JCM 10318 / NBRC 10182 / NRRL Y-7954 / St-0401</strain>
    </source>
</reference>